<sequence length="34" mass="3842">MPTITIGDIEKSTQTLDEINNKLKENYASQYIGL</sequence>
<evidence type="ECO:0000313" key="1">
    <source>
        <dbReference type="EMBL" id="SFD70746.1"/>
    </source>
</evidence>
<keyword evidence="2" id="KW-1185">Reference proteome</keyword>
<dbReference type="AlphaFoldDB" id="A0A1I1UIR9"/>
<gene>
    <name evidence="1" type="ORF">SAMN05444380_10197</name>
</gene>
<proteinExistence type="predicted"/>
<protein>
    <submittedName>
        <fullName evidence="1">Uncharacterized protein</fullName>
    </submittedName>
</protein>
<name>A0A1I1UIR9_9BACT</name>
<organism evidence="1 2">
    <name type="scientific">Thermophagus xiamenensis</name>
    <dbReference type="NCBI Taxonomy" id="385682"/>
    <lineage>
        <taxon>Bacteria</taxon>
        <taxon>Pseudomonadati</taxon>
        <taxon>Bacteroidota</taxon>
        <taxon>Bacteroidia</taxon>
        <taxon>Marinilabiliales</taxon>
        <taxon>Marinilabiliaceae</taxon>
        <taxon>Thermophagus</taxon>
    </lineage>
</organism>
<dbReference type="Proteomes" id="UP000181976">
    <property type="component" value="Unassembled WGS sequence"/>
</dbReference>
<accession>A0A1I1UIR9</accession>
<reference evidence="1 2" key="1">
    <citation type="submission" date="2016-10" db="EMBL/GenBank/DDBJ databases">
        <authorList>
            <person name="de Groot N.N."/>
        </authorList>
    </citation>
    <scope>NUCLEOTIDE SEQUENCE [LARGE SCALE GENOMIC DNA]</scope>
    <source>
        <strain evidence="1 2">DSM 19012</strain>
    </source>
</reference>
<evidence type="ECO:0000313" key="2">
    <source>
        <dbReference type="Proteomes" id="UP000181976"/>
    </source>
</evidence>
<dbReference type="EMBL" id="FONA01000001">
    <property type="protein sequence ID" value="SFD70746.1"/>
    <property type="molecule type" value="Genomic_DNA"/>
</dbReference>
<dbReference type="InParanoid" id="A0A1I1UIR9"/>